<dbReference type="UniPathway" id="UPA00588">
    <property type="reaction ID" value="UER00649"/>
</dbReference>
<dbReference type="EMBL" id="MGIJ01000028">
    <property type="protein sequence ID" value="OGM87290.1"/>
    <property type="molecule type" value="Genomic_DNA"/>
</dbReference>
<keyword evidence="5 7" id="KW-0067">ATP-binding</keyword>
<evidence type="ECO:0000256" key="4">
    <source>
        <dbReference type="ARBA" id="ARBA00022777"/>
    </source>
</evidence>
<evidence type="ECO:0000313" key="8">
    <source>
        <dbReference type="EMBL" id="OGM87290.1"/>
    </source>
</evidence>
<dbReference type="PROSITE" id="PS00113">
    <property type="entry name" value="ADENYLATE_KINASE"/>
    <property type="match status" value="1"/>
</dbReference>
<feature type="binding site" evidence="5">
    <location>
        <position position="161"/>
    </location>
    <ligand>
        <name>ATP</name>
        <dbReference type="ChEBI" id="CHEBI:30616"/>
    </ligand>
</feature>
<dbReference type="InterPro" id="IPR027417">
    <property type="entry name" value="P-loop_NTPase"/>
</dbReference>
<comment type="subunit">
    <text evidence="5 7">Monomer.</text>
</comment>
<dbReference type="InterPro" id="IPR033690">
    <property type="entry name" value="Adenylat_kinase_CS"/>
</dbReference>
<dbReference type="GO" id="GO:0005524">
    <property type="term" value="F:ATP binding"/>
    <property type="evidence" value="ECO:0007669"/>
    <property type="project" value="UniProtKB-UniRule"/>
</dbReference>
<keyword evidence="4 5" id="KW-0418">Kinase</keyword>
<comment type="similarity">
    <text evidence="5 6">Belongs to the adenylate kinase family.</text>
</comment>
<dbReference type="GO" id="GO:0004017">
    <property type="term" value="F:AMP kinase activity"/>
    <property type="evidence" value="ECO:0007669"/>
    <property type="project" value="UniProtKB-UniRule"/>
</dbReference>
<feature type="binding site" evidence="5">
    <location>
        <position position="133"/>
    </location>
    <ligand>
        <name>AMP</name>
        <dbReference type="ChEBI" id="CHEBI:456215"/>
    </ligand>
</feature>
<organism evidence="8 9">
    <name type="scientific">Candidatus Woesebacteria bacterium RIFOXYD1_FULL_40_21</name>
    <dbReference type="NCBI Taxonomy" id="1802549"/>
    <lineage>
        <taxon>Bacteria</taxon>
        <taxon>Candidatus Woeseibacteriota</taxon>
    </lineage>
</organism>
<evidence type="ECO:0000256" key="3">
    <source>
        <dbReference type="ARBA" id="ARBA00022741"/>
    </source>
</evidence>
<evidence type="ECO:0000256" key="6">
    <source>
        <dbReference type="RuleBase" id="RU003330"/>
    </source>
</evidence>
<dbReference type="Proteomes" id="UP000178803">
    <property type="component" value="Unassembled WGS sequence"/>
</dbReference>
<evidence type="ECO:0000256" key="1">
    <source>
        <dbReference type="ARBA" id="ARBA00022679"/>
    </source>
</evidence>
<dbReference type="AlphaFoldDB" id="A0A1F8DFB6"/>
<proteinExistence type="inferred from homology"/>
<comment type="pathway">
    <text evidence="5">Purine metabolism; AMP biosynthesis via salvage pathway; AMP from ADP: step 1/1.</text>
</comment>
<feature type="binding site" evidence="5">
    <location>
        <begin position="57"/>
        <end position="59"/>
    </location>
    <ligand>
        <name>AMP</name>
        <dbReference type="ChEBI" id="CHEBI:456215"/>
    </ligand>
</feature>
<protein>
    <recommendedName>
        <fullName evidence="5 7">Adenylate kinase</fullName>
        <shortName evidence="5">AK</shortName>
        <ecNumber evidence="5 7">2.7.4.3</ecNumber>
    </recommendedName>
    <alternativeName>
        <fullName evidence="5">ATP-AMP transphosphorylase</fullName>
    </alternativeName>
    <alternativeName>
        <fullName evidence="5">ATP:AMP phosphotransferase</fullName>
    </alternativeName>
    <alternativeName>
        <fullName evidence="5">Adenylate monophosphate kinase</fullName>
    </alternativeName>
</protein>
<dbReference type="EC" id="2.7.4.3" evidence="5 7"/>
<dbReference type="GO" id="GO:0005737">
    <property type="term" value="C:cytoplasm"/>
    <property type="evidence" value="ECO:0007669"/>
    <property type="project" value="UniProtKB-SubCell"/>
</dbReference>
<dbReference type="PANTHER" id="PTHR23359">
    <property type="entry name" value="NUCLEOTIDE KINASE"/>
    <property type="match status" value="1"/>
</dbReference>
<dbReference type="Gene3D" id="3.40.50.300">
    <property type="entry name" value="P-loop containing nucleotide triphosphate hydrolases"/>
    <property type="match status" value="1"/>
</dbReference>
<feature type="binding site" evidence="5">
    <location>
        <position position="120"/>
    </location>
    <ligand>
        <name>ATP</name>
        <dbReference type="ChEBI" id="CHEBI:30616"/>
    </ligand>
</feature>
<dbReference type="CDD" id="cd01428">
    <property type="entry name" value="ADK"/>
    <property type="match status" value="1"/>
</dbReference>
<keyword evidence="2 5" id="KW-0545">Nucleotide biosynthesis</keyword>
<keyword evidence="3 5" id="KW-0547">Nucleotide-binding</keyword>
<evidence type="ECO:0000313" key="9">
    <source>
        <dbReference type="Proteomes" id="UP000178803"/>
    </source>
</evidence>
<evidence type="ECO:0000256" key="2">
    <source>
        <dbReference type="ARBA" id="ARBA00022727"/>
    </source>
</evidence>
<gene>
    <name evidence="5" type="primary">adk</name>
    <name evidence="8" type="ORF">A2614_00985</name>
</gene>
<comment type="domain">
    <text evidence="5">Consists of three domains, a large central CORE domain and two small peripheral domains, NMPbind and LID, which undergo movements during catalysis. The LID domain closes over the site of phosphoryl transfer upon ATP binding. Assembling and dissambling the active center during each catalytic cycle provides an effective means to prevent ATP hydrolysis.</text>
</comment>
<comment type="subcellular location">
    <subcellularLocation>
        <location evidence="5 7">Cytoplasm</location>
    </subcellularLocation>
</comment>
<feature type="binding site" evidence="5">
    <location>
        <position position="92"/>
    </location>
    <ligand>
        <name>AMP</name>
        <dbReference type="ChEBI" id="CHEBI:456215"/>
    </ligand>
</feature>
<name>A0A1F8DFB6_9BACT</name>
<dbReference type="GO" id="GO:0044209">
    <property type="term" value="P:AMP salvage"/>
    <property type="evidence" value="ECO:0007669"/>
    <property type="project" value="UniProtKB-UniRule"/>
</dbReference>
<dbReference type="Pfam" id="PF00406">
    <property type="entry name" value="ADK"/>
    <property type="match status" value="1"/>
</dbReference>
<keyword evidence="5" id="KW-0963">Cytoplasm</keyword>
<feature type="binding site" evidence="5">
    <location>
        <begin position="10"/>
        <end position="15"/>
    </location>
    <ligand>
        <name>ATP</name>
        <dbReference type="ChEBI" id="CHEBI:30616"/>
    </ligand>
</feature>
<comment type="caution">
    <text evidence="5">Lacks conserved residue(s) required for the propagation of feature annotation.</text>
</comment>
<comment type="caution">
    <text evidence="8">The sequence shown here is derived from an EMBL/GenBank/DDBJ whole genome shotgun (WGS) entry which is preliminary data.</text>
</comment>
<dbReference type="InterPro" id="IPR000850">
    <property type="entry name" value="Adenylat/UMP-CMP_kin"/>
</dbReference>
<evidence type="ECO:0000256" key="5">
    <source>
        <dbReference type="HAMAP-Rule" id="MF_00235"/>
    </source>
</evidence>
<accession>A0A1F8DFB6</accession>
<reference evidence="8 9" key="1">
    <citation type="journal article" date="2016" name="Nat. Commun.">
        <title>Thousands of microbial genomes shed light on interconnected biogeochemical processes in an aquifer system.</title>
        <authorList>
            <person name="Anantharaman K."/>
            <person name="Brown C.T."/>
            <person name="Hug L.A."/>
            <person name="Sharon I."/>
            <person name="Castelle C.J."/>
            <person name="Probst A.J."/>
            <person name="Thomas B.C."/>
            <person name="Singh A."/>
            <person name="Wilkins M.J."/>
            <person name="Karaoz U."/>
            <person name="Brodie E.L."/>
            <person name="Williams K.H."/>
            <person name="Hubbard S.S."/>
            <person name="Banfield J.F."/>
        </authorList>
    </citation>
    <scope>NUCLEOTIDE SEQUENCE [LARGE SCALE GENOMIC DNA]</scope>
</reference>
<feature type="binding site" evidence="5">
    <location>
        <begin position="85"/>
        <end position="88"/>
    </location>
    <ligand>
        <name>AMP</name>
        <dbReference type="ChEBI" id="CHEBI:456215"/>
    </ligand>
</feature>
<feature type="binding site" evidence="5">
    <location>
        <position position="122"/>
    </location>
    <ligand>
        <name>AMP</name>
        <dbReference type="ChEBI" id="CHEBI:456215"/>
    </ligand>
</feature>
<evidence type="ECO:0000256" key="7">
    <source>
        <dbReference type="RuleBase" id="RU003331"/>
    </source>
</evidence>
<keyword evidence="1 5" id="KW-0808">Transferase</keyword>
<dbReference type="HAMAP" id="MF_00235">
    <property type="entry name" value="Adenylate_kinase_Adk"/>
    <property type="match status" value="1"/>
</dbReference>
<feature type="region of interest" description="NMP" evidence="5">
    <location>
        <begin position="30"/>
        <end position="59"/>
    </location>
</feature>
<sequence length="176" mass="19920">MNIVVMGPVGSGKSTQAQLLASNLGISLFNAGDLLHFLSMEDTKEGKEIQRAMKTGALVDDKLVLSHVEAHLKGEEHKNGVIIDGFPRSLSQAENFSFPIDKVIYLKVSDRVNKERLLKRERNDDTSEIIDKRLNLYHKETEPILNYYRKKGVLIEIDGERPVSIIFEDIKREMGI</sequence>
<dbReference type="PRINTS" id="PR00094">
    <property type="entry name" value="ADENYLTKNASE"/>
</dbReference>
<dbReference type="SUPFAM" id="SSF52540">
    <property type="entry name" value="P-loop containing nucleoside triphosphate hydrolases"/>
    <property type="match status" value="1"/>
</dbReference>
<comment type="catalytic activity">
    <reaction evidence="5 7">
        <text>AMP + ATP = 2 ADP</text>
        <dbReference type="Rhea" id="RHEA:12973"/>
        <dbReference type="ChEBI" id="CHEBI:30616"/>
        <dbReference type="ChEBI" id="CHEBI:456215"/>
        <dbReference type="ChEBI" id="CHEBI:456216"/>
        <dbReference type="EC" id="2.7.4.3"/>
    </reaction>
</comment>
<comment type="function">
    <text evidence="5">Catalyzes the reversible transfer of the terminal phosphate group between ATP and AMP. Plays an important role in cellular energy homeostasis and in adenine nucleotide metabolism.</text>
</comment>